<dbReference type="InterPro" id="IPR014729">
    <property type="entry name" value="Rossmann-like_a/b/a_fold"/>
</dbReference>
<proteinExistence type="inferred from homology"/>
<dbReference type="RefSeq" id="WP_342806701.1">
    <property type="nucleotide sequence ID" value="NZ_JAOPJZ010000002.1"/>
</dbReference>
<dbReference type="CDD" id="cd00293">
    <property type="entry name" value="USP-like"/>
    <property type="match status" value="1"/>
</dbReference>
<comment type="caution">
    <text evidence="3">The sequence shown here is derived from an EMBL/GenBank/DDBJ whole genome shotgun (WGS) entry which is preliminary data.</text>
</comment>
<dbReference type="InterPro" id="IPR006015">
    <property type="entry name" value="Universal_stress_UspA"/>
</dbReference>
<sequence length="141" mass="15014">MFETILLPTDGSKDAESAADAGLELARIHDAEVHVLCVAETGLLGQVRLPGDADSAEHAMHRQAETFVSRVADRADALPVTTAVRTGPPETELLEYANEVDADLIVMGTRGRGGVHKLAIGSVTDHVIRFGDIDVYVPSLE</sequence>
<dbReference type="Proteomes" id="UP001321047">
    <property type="component" value="Unassembled WGS sequence"/>
</dbReference>
<dbReference type="PANTHER" id="PTHR46268:SF6">
    <property type="entry name" value="UNIVERSAL STRESS PROTEIN UP12"/>
    <property type="match status" value="1"/>
</dbReference>
<dbReference type="AlphaFoldDB" id="A0AAP2Z5R9"/>
<evidence type="ECO:0000313" key="3">
    <source>
        <dbReference type="EMBL" id="MCU4751186.1"/>
    </source>
</evidence>
<evidence type="ECO:0000256" key="1">
    <source>
        <dbReference type="ARBA" id="ARBA00008791"/>
    </source>
</evidence>
<reference evidence="3 4" key="1">
    <citation type="submission" date="2022-09" db="EMBL/GenBank/DDBJ databases">
        <title>Enrichment on poylsaccharides allowed isolation of novel metabolic and taxonomic groups of Haloarchaea.</title>
        <authorList>
            <person name="Sorokin D.Y."/>
            <person name="Elcheninov A.G."/>
            <person name="Khizhniak T.V."/>
            <person name="Kolganova T.V."/>
            <person name="Kublanov I.V."/>
        </authorList>
    </citation>
    <scope>NUCLEOTIDE SEQUENCE [LARGE SCALE GENOMIC DNA]</scope>
    <source>
        <strain evidence="3 4">AArc-curdl1</strain>
    </source>
</reference>
<evidence type="ECO:0000313" key="4">
    <source>
        <dbReference type="Proteomes" id="UP001321047"/>
    </source>
</evidence>
<dbReference type="Gene3D" id="3.40.50.620">
    <property type="entry name" value="HUPs"/>
    <property type="match status" value="1"/>
</dbReference>
<name>A0AAP2Z5R9_9EURY</name>
<accession>A0AAP2Z5R9</accession>
<evidence type="ECO:0000259" key="2">
    <source>
        <dbReference type="Pfam" id="PF00582"/>
    </source>
</evidence>
<organism evidence="3 4">
    <name type="scientific">Natronosalvus hydrolyticus</name>
    <dbReference type="NCBI Taxonomy" id="2979988"/>
    <lineage>
        <taxon>Archaea</taxon>
        <taxon>Methanobacteriati</taxon>
        <taxon>Methanobacteriota</taxon>
        <taxon>Stenosarchaea group</taxon>
        <taxon>Halobacteria</taxon>
        <taxon>Halobacteriales</taxon>
        <taxon>Natrialbaceae</taxon>
        <taxon>Natronosalvus</taxon>
    </lineage>
</organism>
<dbReference type="InterPro" id="IPR006016">
    <property type="entry name" value="UspA"/>
</dbReference>
<feature type="domain" description="UspA" evidence="2">
    <location>
        <begin position="1"/>
        <end position="137"/>
    </location>
</feature>
<protein>
    <submittedName>
        <fullName evidence="3">Universal stress protein</fullName>
    </submittedName>
</protein>
<dbReference type="SUPFAM" id="SSF52402">
    <property type="entry name" value="Adenine nucleotide alpha hydrolases-like"/>
    <property type="match status" value="1"/>
</dbReference>
<keyword evidence="4" id="KW-1185">Reference proteome</keyword>
<comment type="similarity">
    <text evidence="1">Belongs to the universal stress protein A family.</text>
</comment>
<dbReference type="EMBL" id="JAOPJZ010000002">
    <property type="protein sequence ID" value="MCU4751186.1"/>
    <property type="molecule type" value="Genomic_DNA"/>
</dbReference>
<dbReference type="Pfam" id="PF00582">
    <property type="entry name" value="Usp"/>
    <property type="match status" value="1"/>
</dbReference>
<dbReference type="PANTHER" id="PTHR46268">
    <property type="entry name" value="STRESS RESPONSE PROTEIN NHAX"/>
    <property type="match status" value="1"/>
</dbReference>
<dbReference type="PRINTS" id="PR01438">
    <property type="entry name" value="UNVRSLSTRESS"/>
</dbReference>
<gene>
    <name evidence="3" type="ORF">OB919_04190</name>
</gene>